<dbReference type="GO" id="GO:0032126">
    <property type="term" value="C:eisosome"/>
    <property type="evidence" value="ECO:0007669"/>
    <property type="project" value="TreeGrafter"/>
</dbReference>
<dbReference type="PANTHER" id="PTHR28165">
    <property type="entry name" value="NON-CLASSICAL EXPORT PROTEIN 2-RELATED"/>
    <property type="match status" value="1"/>
</dbReference>
<dbReference type="EMBL" id="JAGHQM010000588">
    <property type="protein sequence ID" value="KAH0559474.1"/>
    <property type="molecule type" value="Genomic_DNA"/>
</dbReference>
<evidence type="ECO:0000256" key="4">
    <source>
        <dbReference type="ARBA" id="ARBA00023136"/>
    </source>
</evidence>
<proteinExistence type="predicted"/>
<feature type="transmembrane region" description="Helical" evidence="5">
    <location>
        <begin position="102"/>
        <end position="120"/>
    </location>
</feature>
<evidence type="ECO:0000259" key="6">
    <source>
        <dbReference type="Pfam" id="PF01284"/>
    </source>
</evidence>
<organism evidence="7 8">
    <name type="scientific">Trichoglossum hirsutum</name>
    <dbReference type="NCBI Taxonomy" id="265104"/>
    <lineage>
        <taxon>Eukaryota</taxon>
        <taxon>Fungi</taxon>
        <taxon>Dikarya</taxon>
        <taxon>Ascomycota</taxon>
        <taxon>Pezizomycotina</taxon>
        <taxon>Geoglossomycetes</taxon>
        <taxon>Geoglossales</taxon>
        <taxon>Geoglossaceae</taxon>
        <taxon>Trichoglossum</taxon>
    </lineage>
</organism>
<evidence type="ECO:0000256" key="1">
    <source>
        <dbReference type="ARBA" id="ARBA00004141"/>
    </source>
</evidence>
<keyword evidence="3 5" id="KW-1133">Transmembrane helix</keyword>
<evidence type="ECO:0000313" key="8">
    <source>
        <dbReference type="Proteomes" id="UP000750711"/>
    </source>
</evidence>
<dbReference type="InterPro" id="IPR008253">
    <property type="entry name" value="Marvel"/>
</dbReference>
<name>A0A9P8LBU8_9PEZI</name>
<feature type="transmembrane region" description="Helical" evidence="5">
    <location>
        <begin position="12"/>
        <end position="31"/>
    </location>
</feature>
<dbReference type="GO" id="GO:0070941">
    <property type="term" value="P:eisosome assembly"/>
    <property type="evidence" value="ECO:0007669"/>
    <property type="project" value="TreeGrafter"/>
</dbReference>
<dbReference type="InterPro" id="IPR052649">
    <property type="entry name" value="NCE102-like"/>
</dbReference>
<keyword evidence="4 5" id="KW-0472">Membrane</keyword>
<feature type="transmembrane region" description="Helical" evidence="5">
    <location>
        <begin position="43"/>
        <end position="65"/>
    </location>
</feature>
<dbReference type="Pfam" id="PF01284">
    <property type="entry name" value="MARVEL"/>
    <property type="match status" value="1"/>
</dbReference>
<sequence>MVHEATHGNPSVVNYQIFVGAFSFLSLIYLFPSAFTDRFRHGVVTAALDALNALFFFAGGVALAAKLGVHSCTNQAYLKLNHVTNGSDNMAKRCHEAQAATAFLWFGFAAYLVSALLPLLGSKGSGVNLRGMPSMSQSRV</sequence>
<comment type="caution">
    <text evidence="7">The sequence shown here is derived from an EMBL/GenBank/DDBJ whole genome shotgun (WGS) entry which is preliminary data.</text>
</comment>
<feature type="domain" description="MARVEL" evidence="6">
    <location>
        <begin position="6"/>
        <end position="117"/>
    </location>
</feature>
<protein>
    <recommendedName>
        <fullName evidence="6">MARVEL domain-containing protein</fullName>
    </recommendedName>
</protein>
<evidence type="ECO:0000256" key="2">
    <source>
        <dbReference type="ARBA" id="ARBA00022692"/>
    </source>
</evidence>
<keyword evidence="2 5" id="KW-0812">Transmembrane</keyword>
<comment type="subcellular location">
    <subcellularLocation>
        <location evidence="1">Membrane</location>
        <topology evidence="1">Multi-pass membrane protein</topology>
    </subcellularLocation>
</comment>
<evidence type="ECO:0000256" key="3">
    <source>
        <dbReference type="ARBA" id="ARBA00022989"/>
    </source>
</evidence>
<keyword evidence="8" id="KW-1185">Reference proteome</keyword>
<dbReference type="PANTHER" id="PTHR28165:SF1">
    <property type="entry name" value="NON-CLASSICAL EXPORT PROTEIN 2-RELATED"/>
    <property type="match status" value="1"/>
</dbReference>
<gene>
    <name evidence="7" type="ORF">GP486_004009</name>
</gene>
<dbReference type="GO" id="GO:0072659">
    <property type="term" value="P:protein localization to plasma membrane"/>
    <property type="evidence" value="ECO:0007669"/>
    <property type="project" value="TreeGrafter"/>
</dbReference>
<evidence type="ECO:0000256" key="5">
    <source>
        <dbReference type="SAM" id="Phobius"/>
    </source>
</evidence>
<accession>A0A9P8LBU8</accession>
<dbReference type="AlphaFoldDB" id="A0A9P8LBU8"/>
<dbReference type="GO" id="GO:0005886">
    <property type="term" value="C:plasma membrane"/>
    <property type="evidence" value="ECO:0007669"/>
    <property type="project" value="TreeGrafter"/>
</dbReference>
<dbReference type="Proteomes" id="UP000750711">
    <property type="component" value="Unassembled WGS sequence"/>
</dbReference>
<evidence type="ECO:0000313" key="7">
    <source>
        <dbReference type="EMBL" id="KAH0559474.1"/>
    </source>
</evidence>
<reference evidence="7" key="1">
    <citation type="submission" date="2021-03" db="EMBL/GenBank/DDBJ databases">
        <title>Comparative genomics and phylogenomic investigation of the class Geoglossomycetes provide insights into ecological specialization and systematics.</title>
        <authorList>
            <person name="Melie T."/>
            <person name="Pirro S."/>
            <person name="Miller A.N."/>
            <person name="Quandt A."/>
        </authorList>
    </citation>
    <scope>NUCLEOTIDE SEQUENCE</scope>
    <source>
        <strain evidence="7">CAQ_001_2017</strain>
    </source>
</reference>